<sequence>MSTPDQIENLLESIQPATDSVFDALDSAAPLLDAAFSATGPLRSIERYSSTRTHVARALVHRELDRLDEGAMGEWMLVRDTGPNCPVWLANGAHSIRLLHTWSPEVVPPTGKNRARVSYYSNSLLELEPEVLISSHKFLLLWERQGQEFTLRLVHTLGAVRLNKNVRLDLDISLERGVTFNDLAFEQREEDLDYFTEDVEEEGDLGNG</sequence>
<dbReference type="RefSeq" id="WP_150450646.1">
    <property type="nucleotide sequence ID" value="NZ_VYSA01000007.1"/>
</dbReference>
<reference evidence="2" key="1">
    <citation type="submission" date="2019-09" db="EMBL/GenBank/DDBJ databases">
        <title>Mumia zhuanghuii sp. nov. isolated from the intestinal contents of plateau pika (Ochotona curzoniae) in the Qinghai-Tibet plateau of China.</title>
        <authorList>
            <person name="Tian Z."/>
        </authorList>
    </citation>
    <scope>NUCLEOTIDE SEQUENCE [LARGE SCALE GENOMIC DNA]</scope>
    <source>
        <strain evidence="2">JCM 30598</strain>
    </source>
</reference>
<dbReference type="EMBL" id="VYSA01000007">
    <property type="protein sequence ID" value="KAA9104785.1"/>
    <property type="molecule type" value="Genomic_DNA"/>
</dbReference>
<evidence type="ECO:0000313" key="2">
    <source>
        <dbReference type="Proteomes" id="UP000325827"/>
    </source>
</evidence>
<gene>
    <name evidence="1" type="ORF">F6B43_19105</name>
</gene>
<dbReference type="OrthoDB" id="5112668at2"/>
<proteinExistence type="predicted"/>
<dbReference type="Proteomes" id="UP000325827">
    <property type="component" value="Unassembled WGS sequence"/>
</dbReference>
<accession>A0A5J5IW10</accession>
<name>A0A5J5IW10_9MICO</name>
<organism evidence="1 2">
    <name type="scientific">Microbacterium rhizomatis</name>
    <dbReference type="NCBI Taxonomy" id="1631477"/>
    <lineage>
        <taxon>Bacteria</taxon>
        <taxon>Bacillati</taxon>
        <taxon>Actinomycetota</taxon>
        <taxon>Actinomycetes</taxon>
        <taxon>Micrococcales</taxon>
        <taxon>Microbacteriaceae</taxon>
        <taxon>Microbacterium</taxon>
    </lineage>
</organism>
<keyword evidence="2" id="KW-1185">Reference proteome</keyword>
<comment type="caution">
    <text evidence="1">The sequence shown here is derived from an EMBL/GenBank/DDBJ whole genome shotgun (WGS) entry which is preliminary data.</text>
</comment>
<evidence type="ECO:0000313" key="1">
    <source>
        <dbReference type="EMBL" id="KAA9104785.1"/>
    </source>
</evidence>
<dbReference type="AlphaFoldDB" id="A0A5J5IW10"/>
<protein>
    <submittedName>
        <fullName evidence="1">Uncharacterized protein</fullName>
    </submittedName>
</protein>